<dbReference type="Gene3D" id="3.40.50.2300">
    <property type="match status" value="1"/>
</dbReference>
<keyword evidence="2" id="KW-0812">Transmembrane</keyword>
<evidence type="ECO:0000313" key="7">
    <source>
        <dbReference type="EMBL" id="PVD34732.1"/>
    </source>
</evidence>
<comment type="subcellular location">
    <subcellularLocation>
        <location evidence="1">Membrane</location>
    </subcellularLocation>
</comment>
<dbReference type="SUPFAM" id="SSF53822">
    <property type="entry name" value="Periplasmic binding protein-like I"/>
    <property type="match status" value="1"/>
</dbReference>
<protein>
    <recommendedName>
        <fullName evidence="6">Receptor ligand binding region domain-containing protein</fullName>
    </recommendedName>
</protein>
<keyword evidence="5" id="KW-0325">Glycoprotein</keyword>
<accession>A0A2T7PMV2</accession>
<reference evidence="7 8" key="1">
    <citation type="submission" date="2018-04" db="EMBL/GenBank/DDBJ databases">
        <title>The genome of golden apple snail Pomacea canaliculata provides insight into stress tolerance and invasive adaptation.</title>
        <authorList>
            <person name="Liu C."/>
            <person name="Liu B."/>
            <person name="Ren Y."/>
            <person name="Zhang Y."/>
            <person name="Wang H."/>
            <person name="Li S."/>
            <person name="Jiang F."/>
            <person name="Yin L."/>
            <person name="Zhang G."/>
            <person name="Qian W."/>
            <person name="Fan W."/>
        </authorList>
    </citation>
    <scope>NUCLEOTIDE SEQUENCE [LARGE SCALE GENOMIC DNA]</scope>
    <source>
        <strain evidence="7">SZHN2017</strain>
        <tissue evidence="7">Muscle</tissue>
    </source>
</reference>
<name>A0A2T7PMV2_POMCA</name>
<evidence type="ECO:0000256" key="4">
    <source>
        <dbReference type="ARBA" id="ARBA00023136"/>
    </source>
</evidence>
<proteinExistence type="predicted"/>
<evidence type="ECO:0000256" key="5">
    <source>
        <dbReference type="ARBA" id="ARBA00023180"/>
    </source>
</evidence>
<gene>
    <name evidence="7" type="ORF">C0Q70_06009</name>
</gene>
<evidence type="ECO:0000256" key="1">
    <source>
        <dbReference type="ARBA" id="ARBA00004370"/>
    </source>
</evidence>
<keyword evidence="4" id="KW-0472">Membrane</keyword>
<organism evidence="7 8">
    <name type="scientific">Pomacea canaliculata</name>
    <name type="common">Golden apple snail</name>
    <dbReference type="NCBI Taxonomy" id="400727"/>
    <lineage>
        <taxon>Eukaryota</taxon>
        <taxon>Metazoa</taxon>
        <taxon>Spiralia</taxon>
        <taxon>Lophotrochozoa</taxon>
        <taxon>Mollusca</taxon>
        <taxon>Gastropoda</taxon>
        <taxon>Caenogastropoda</taxon>
        <taxon>Architaenioglossa</taxon>
        <taxon>Ampullarioidea</taxon>
        <taxon>Ampullariidae</taxon>
        <taxon>Pomacea</taxon>
    </lineage>
</organism>
<dbReference type="Proteomes" id="UP000245119">
    <property type="component" value="Linkage Group LG3"/>
</dbReference>
<evidence type="ECO:0000256" key="2">
    <source>
        <dbReference type="ARBA" id="ARBA00022692"/>
    </source>
</evidence>
<dbReference type="OrthoDB" id="6143034at2759"/>
<dbReference type="Pfam" id="PF01094">
    <property type="entry name" value="ANF_receptor"/>
    <property type="match status" value="1"/>
</dbReference>
<feature type="domain" description="Receptor ligand binding region" evidence="6">
    <location>
        <begin position="2"/>
        <end position="114"/>
    </location>
</feature>
<dbReference type="InterPro" id="IPR001828">
    <property type="entry name" value="ANF_lig-bd_rcpt"/>
</dbReference>
<sequence length="230" mass="25609">MYPNFFRVIPSDSTQVKVLHQLLLKLKWNYVAIVYDDDNYGRPMALELRHLSQETGICVPVFVSLPLDSRSVSFETTVANIVEQMRSPSNGLVRGIVILGSTSTMNRLIKKIGDTIKYVNLVLSETVALQQTNLQTPSGQLISIARGALVTSPMYFPLPEFGSFWTELWTNRTLFTEYATRIPWLAGFFNQAIGCDIKHGGNDGCSFKARTGKTLPHIQSGVVFGVHVVP</sequence>
<dbReference type="PANTHER" id="PTHR24060">
    <property type="entry name" value="METABOTROPIC GLUTAMATE RECEPTOR"/>
    <property type="match status" value="1"/>
</dbReference>
<evidence type="ECO:0000256" key="3">
    <source>
        <dbReference type="ARBA" id="ARBA00022989"/>
    </source>
</evidence>
<evidence type="ECO:0000259" key="6">
    <source>
        <dbReference type="Pfam" id="PF01094"/>
    </source>
</evidence>
<dbReference type="AlphaFoldDB" id="A0A2T7PMV2"/>
<dbReference type="GO" id="GO:0016020">
    <property type="term" value="C:membrane"/>
    <property type="evidence" value="ECO:0007669"/>
    <property type="project" value="UniProtKB-SubCell"/>
</dbReference>
<dbReference type="InterPro" id="IPR050726">
    <property type="entry name" value="mGluR"/>
</dbReference>
<keyword evidence="3" id="KW-1133">Transmembrane helix</keyword>
<dbReference type="EMBL" id="PZQS01000003">
    <property type="protein sequence ID" value="PVD34732.1"/>
    <property type="molecule type" value="Genomic_DNA"/>
</dbReference>
<evidence type="ECO:0000313" key="8">
    <source>
        <dbReference type="Proteomes" id="UP000245119"/>
    </source>
</evidence>
<keyword evidence="8" id="KW-1185">Reference proteome</keyword>
<dbReference type="InterPro" id="IPR028082">
    <property type="entry name" value="Peripla_BP_I"/>
</dbReference>
<comment type="caution">
    <text evidence="7">The sequence shown here is derived from an EMBL/GenBank/DDBJ whole genome shotgun (WGS) entry which is preliminary data.</text>
</comment>